<keyword evidence="2" id="KW-1185">Reference proteome</keyword>
<gene>
    <name evidence="1" type="ORF">ACFQ08_05530</name>
</gene>
<evidence type="ECO:0000313" key="1">
    <source>
        <dbReference type="EMBL" id="MFD0884015.1"/>
    </source>
</evidence>
<organism evidence="1 2">
    <name type="scientific">Streptosporangium algeriense</name>
    <dbReference type="NCBI Taxonomy" id="1682748"/>
    <lineage>
        <taxon>Bacteria</taxon>
        <taxon>Bacillati</taxon>
        <taxon>Actinomycetota</taxon>
        <taxon>Actinomycetes</taxon>
        <taxon>Streptosporangiales</taxon>
        <taxon>Streptosporangiaceae</taxon>
        <taxon>Streptosporangium</taxon>
    </lineage>
</organism>
<accession>A0ABW3DME8</accession>
<protein>
    <recommendedName>
        <fullName evidence="3">VWFA domain-containing protein</fullName>
    </recommendedName>
</protein>
<sequence length="478" mass="52632">MTESSLLRKTFTEAVAELGGTRRLFVAEVAAQGVTVFDLHRDEAGTPRGRGRQVVRWTEPRDGPPGGVPGEPEDRQAILDAVRAAADTTVVLVGSAPGDPRAEEAMEWLKAAHPRAFSFTRAGLRVGTLLREVVADEPLCRSYELVVLRRHPATNRLELACAPLFAIDTRRGGSSAVTVRCEPSDDLGTAFAVVAWQDRRPTLLSVHTAKVPPGRYEITAELERPGLVRFSGLPDLTRDGRSWAELVAAVPYRLDPSVGPAHLICAVETSGAVERVHERLRRVSQMITTISGELDDRLQVSLVAYGAHSFQRKVPDEPIVVADWQVPAERARRSLERLEEHVREREAVYRGYTGAAMVEDMLAEVASRLPSAFPGRTALLTVGDGPPHPPRAHHSEILPCPRRIDWEQQVRRLEQYPRLVFGAICDRPPGRESSVWSRLGRDGLVRLDDAVDVRELGAGLGLMASRAQRIPFPLIETP</sequence>
<reference evidence="2" key="1">
    <citation type="journal article" date="2019" name="Int. J. Syst. Evol. Microbiol.">
        <title>The Global Catalogue of Microorganisms (GCM) 10K type strain sequencing project: providing services to taxonomists for standard genome sequencing and annotation.</title>
        <authorList>
            <consortium name="The Broad Institute Genomics Platform"/>
            <consortium name="The Broad Institute Genome Sequencing Center for Infectious Disease"/>
            <person name="Wu L."/>
            <person name="Ma J."/>
        </authorList>
    </citation>
    <scope>NUCLEOTIDE SEQUENCE [LARGE SCALE GENOMIC DNA]</scope>
    <source>
        <strain evidence="2">CCUG 62974</strain>
    </source>
</reference>
<evidence type="ECO:0000313" key="2">
    <source>
        <dbReference type="Proteomes" id="UP001597024"/>
    </source>
</evidence>
<evidence type="ECO:0008006" key="3">
    <source>
        <dbReference type="Google" id="ProtNLM"/>
    </source>
</evidence>
<dbReference type="EMBL" id="JBHTHX010000102">
    <property type="protein sequence ID" value="MFD0884015.1"/>
    <property type="molecule type" value="Genomic_DNA"/>
</dbReference>
<proteinExistence type="predicted"/>
<name>A0ABW3DME8_9ACTN</name>
<dbReference type="Proteomes" id="UP001597024">
    <property type="component" value="Unassembled WGS sequence"/>
</dbReference>
<comment type="caution">
    <text evidence="1">The sequence shown here is derived from an EMBL/GenBank/DDBJ whole genome shotgun (WGS) entry which is preliminary data.</text>
</comment>